<reference evidence="1" key="1">
    <citation type="submission" date="2021-10" db="EMBL/GenBank/DDBJ databases">
        <title>De novo Genome Assembly of Clathrus columnatus (Basidiomycota, Fungi) Using Illumina and Nanopore Sequence Data.</title>
        <authorList>
            <person name="Ogiso-Tanaka E."/>
            <person name="Itagaki H."/>
            <person name="Hosoya T."/>
            <person name="Hosaka K."/>
        </authorList>
    </citation>
    <scope>NUCLEOTIDE SEQUENCE</scope>
    <source>
        <strain evidence="1">MO-923</strain>
    </source>
</reference>
<accession>A0AAV5A6X4</accession>
<keyword evidence="2" id="KW-1185">Reference proteome</keyword>
<comment type="caution">
    <text evidence="1">The sequence shown here is derived from an EMBL/GenBank/DDBJ whole genome shotgun (WGS) entry which is preliminary data.</text>
</comment>
<dbReference type="EMBL" id="BPWL01000005">
    <property type="protein sequence ID" value="GJJ10367.1"/>
    <property type="molecule type" value="Genomic_DNA"/>
</dbReference>
<sequence length="506" mass="57013">MSQKCTDGWEGGSGGSKQKLVKVHVLDNLLCICAVHNCHETFLCSQADPKLWQDYQHYGFDFEPFRKLNELNQENNSREQDTPLGIAAVVKYLECHANNGTCNGHPVFRHLQNDKQQIIGNIKYRECPAGIIILTPIDQTIRKAVVVPLSQPHNHPSFKPDKLTIPAKESWQKAVAITGAFGLTVTSVDKASTTAVILGSDAQTRQFQCLANSHYKSNILGKSKRHDYPYGLQFEGVVHLYQTEVSKLPIKDQYIHAILSKPCIDNGEPIYVIVTMVQALMNLLNEEYRTIVSTLTPLETDGIAISRVYCNRKNRQAFWLIWRGWMEAICTITEKLLAIKALYGEGRHVAFLIDSCAAQIQGLGGYLLTLNDPAKSGIITSDAEEIVQYVIWTCDVHCNRNLDALGSVCTPEDMDRIHHFQFLSTQEEMDAFITFCQNHPHAKVKDWITNKLKYPWYLPSLCHHFSKIPPRDWDLTPADMNLNETSHPATNCATGINLPLLEAIQT</sequence>
<organism evidence="1 2">
    <name type="scientific">Clathrus columnatus</name>
    <dbReference type="NCBI Taxonomy" id="1419009"/>
    <lineage>
        <taxon>Eukaryota</taxon>
        <taxon>Fungi</taxon>
        <taxon>Dikarya</taxon>
        <taxon>Basidiomycota</taxon>
        <taxon>Agaricomycotina</taxon>
        <taxon>Agaricomycetes</taxon>
        <taxon>Phallomycetidae</taxon>
        <taxon>Phallales</taxon>
        <taxon>Clathraceae</taxon>
        <taxon>Clathrus</taxon>
    </lineage>
</organism>
<evidence type="ECO:0000313" key="2">
    <source>
        <dbReference type="Proteomes" id="UP001050691"/>
    </source>
</evidence>
<name>A0AAV5A6X4_9AGAM</name>
<dbReference type="AlphaFoldDB" id="A0AAV5A6X4"/>
<gene>
    <name evidence="1" type="ORF">Clacol_004593</name>
</gene>
<protein>
    <submittedName>
        <fullName evidence="1">Uncharacterized protein</fullName>
    </submittedName>
</protein>
<dbReference type="Proteomes" id="UP001050691">
    <property type="component" value="Unassembled WGS sequence"/>
</dbReference>
<proteinExistence type="predicted"/>
<evidence type="ECO:0000313" key="1">
    <source>
        <dbReference type="EMBL" id="GJJ10367.1"/>
    </source>
</evidence>